<reference evidence="1" key="1">
    <citation type="submission" date="2018-06" db="EMBL/GenBank/DDBJ databases">
        <authorList>
            <person name="Zhirakovskaya E."/>
        </authorList>
    </citation>
    <scope>NUCLEOTIDE SEQUENCE</scope>
</reference>
<dbReference type="EMBL" id="UOEL01000127">
    <property type="protein sequence ID" value="VAW15849.1"/>
    <property type="molecule type" value="Genomic_DNA"/>
</dbReference>
<evidence type="ECO:0000313" key="1">
    <source>
        <dbReference type="EMBL" id="VAW15849.1"/>
    </source>
</evidence>
<protein>
    <submittedName>
        <fullName evidence="1">Uncharacterized protein</fullName>
    </submittedName>
</protein>
<organism evidence="1">
    <name type="scientific">hydrothermal vent metagenome</name>
    <dbReference type="NCBI Taxonomy" id="652676"/>
    <lineage>
        <taxon>unclassified sequences</taxon>
        <taxon>metagenomes</taxon>
        <taxon>ecological metagenomes</taxon>
    </lineage>
</organism>
<proteinExistence type="predicted"/>
<accession>A0A3B0TUF1</accession>
<dbReference type="AlphaFoldDB" id="A0A3B0TUF1"/>
<name>A0A3B0TUF1_9ZZZZ</name>
<sequence length="217" mass="25235">MPFPEDNFKKYFPVEYNREFNIEGLDIFKKNLEKHLFSDVVVRNCSSSAAQVKLVLEVTCNFGLIEMLNYFNSGAWGNFRGGEYSFEGQLQHLKDSNDLKIEVEEFYIFLKDTAIIITRIYDKSIPEQLENILGAIGNQYVHFTKGITEIPYEIYIPVFEEHVMQNDPALTNMASNKNDKKDYFGFWGLYFYSNDEGIIYDLENLSHLPGNLQTLNL</sequence>
<gene>
    <name evidence="1" type="ORF">MNBD_BACTEROID03-2380</name>
</gene>